<proteinExistence type="predicted"/>
<organism evidence="1 2">
    <name type="scientific">Pistacia atlantica</name>
    <dbReference type="NCBI Taxonomy" id="434234"/>
    <lineage>
        <taxon>Eukaryota</taxon>
        <taxon>Viridiplantae</taxon>
        <taxon>Streptophyta</taxon>
        <taxon>Embryophyta</taxon>
        <taxon>Tracheophyta</taxon>
        <taxon>Spermatophyta</taxon>
        <taxon>Magnoliopsida</taxon>
        <taxon>eudicotyledons</taxon>
        <taxon>Gunneridae</taxon>
        <taxon>Pentapetalae</taxon>
        <taxon>rosids</taxon>
        <taxon>malvids</taxon>
        <taxon>Sapindales</taxon>
        <taxon>Anacardiaceae</taxon>
        <taxon>Pistacia</taxon>
    </lineage>
</organism>
<dbReference type="EMBL" id="CM047900">
    <property type="protein sequence ID" value="KAJ0099059.1"/>
    <property type="molecule type" value="Genomic_DNA"/>
</dbReference>
<accession>A0ACC1BJ77</accession>
<comment type="caution">
    <text evidence="1">The sequence shown here is derived from an EMBL/GenBank/DDBJ whole genome shotgun (WGS) entry which is preliminary data.</text>
</comment>
<dbReference type="Proteomes" id="UP001164250">
    <property type="component" value="Chromosome 4"/>
</dbReference>
<keyword evidence="2" id="KW-1185">Reference proteome</keyword>
<name>A0ACC1BJ77_9ROSI</name>
<sequence>MIERGIKLDNVAFTALISGLCRDGNVTQAERTLREMLKEGLKRDDATYTMVIDGFCKLRNGQLKNANMLLDAMLNLGVVPDDITYNILLEGHCKHGNSEDFDKLRSEKGLVLDYASYTSLVNKTLKDRQNR</sequence>
<evidence type="ECO:0000313" key="2">
    <source>
        <dbReference type="Proteomes" id="UP001164250"/>
    </source>
</evidence>
<reference evidence="2" key="1">
    <citation type="journal article" date="2023" name="G3 (Bethesda)">
        <title>Genome assembly and association tests identify interacting loci associated with vigor, precocity, and sex in interspecific pistachio rootstocks.</title>
        <authorList>
            <person name="Palmer W."/>
            <person name="Jacygrad E."/>
            <person name="Sagayaradj S."/>
            <person name="Cavanaugh K."/>
            <person name="Han R."/>
            <person name="Bertier L."/>
            <person name="Beede B."/>
            <person name="Kafkas S."/>
            <person name="Golino D."/>
            <person name="Preece J."/>
            <person name="Michelmore R."/>
        </authorList>
    </citation>
    <scope>NUCLEOTIDE SEQUENCE [LARGE SCALE GENOMIC DNA]</scope>
</reference>
<evidence type="ECO:0000313" key="1">
    <source>
        <dbReference type="EMBL" id="KAJ0099059.1"/>
    </source>
</evidence>
<gene>
    <name evidence="1" type="ORF">Patl1_21166</name>
</gene>
<protein>
    <submittedName>
        <fullName evidence="1">Uncharacterized protein</fullName>
    </submittedName>
</protein>